<dbReference type="InterPro" id="IPR025668">
    <property type="entry name" value="Tnp_DDE_dom"/>
</dbReference>
<evidence type="ECO:0000313" key="2">
    <source>
        <dbReference type="EMBL" id="PCS23929.1"/>
    </source>
</evidence>
<feature type="domain" description="Transposase DDE" evidence="1">
    <location>
        <begin position="60"/>
        <end position="108"/>
    </location>
</feature>
<reference evidence="3" key="1">
    <citation type="submission" date="2017-04" db="EMBL/GenBank/DDBJ databases">
        <title>Genome evolution of the luminous symbionts of deep sea anglerfish.</title>
        <authorList>
            <person name="Hendry T.A."/>
        </authorList>
    </citation>
    <scope>NUCLEOTIDE SEQUENCE [LARGE SCALE GENOMIC DNA]</scope>
</reference>
<sequence>MTIVIAFHQSGYQDFKIYYIHFVCRYLTNEFPELVSYTQMRKFMRGVLVPLFPYLTPRQARPTRISFVDSSKLQVCHNLRILRHQILKGTVKQGKGTMGWFYGFKLLLSMTRVALSQSK</sequence>
<dbReference type="Proteomes" id="UP000219020">
    <property type="component" value="Unassembled WGS sequence"/>
</dbReference>
<evidence type="ECO:0000259" key="1">
    <source>
        <dbReference type="Pfam" id="PF13612"/>
    </source>
</evidence>
<organism evidence="2 3">
    <name type="scientific">Candidatus Enterovibrio escicola</name>
    <dbReference type="NCBI Taxonomy" id="1927127"/>
    <lineage>
        <taxon>Bacteria</taxon>
        <taxon>Pseudomonadati</taxon>
        <taxon>Pseudomonadota</taxon>
        <taxon>Gammaproteobacteria</taxon>
        <taxon>Vibrionales</taxon>
        <taxon>Vibrionaceae</taxon>
        <taxon>Enterovibrio</taxon>
    </lineage>
</organism>
<dbReference type="EMBL" id="NBYY01000009">
    <property type="protein sequence ID" value="PCS23929.1"/>
    <property type="molecule type" value="Genomic_DNA"/>
</dbReference>
<accession>A0A2A5T6U3</accession>
<evidence type="ECO:0000313" key="3">
    <source>
        <dbReference type="Proteomes" id="UP000219020"/>
    </source>
</evidence>
<dbReference type="Pfam" id="PF13612">
    <property type="entry name" value="DDE_Tnp_1_3"/>
    <property type="match status" value="1"/>
</dbReference>
<proteinExistence type="predicted"/>
<dbReference type="AlphaFoldDB" id="A0A2A5T6U3"/>
<comment type="caution">
    <text evidence="2">The sequence shown here is derived from an EMBL/GenBank/DDBJ whole genome shotgun (WGS) entry which is preliminary data.</text>
</comment>
<name>A0A2A5T6U3_9GAMM</name>
<keyword evidence="3" id="KW-1185">Reference proteome</keyword>
<gene>
    <name evidence="2" type="ORF">BTN49_0902</name>
</gene>
<protein>
    <submittedName>
        <fullName evidence="2">Mobile element protein</fullName>
    </submittedName>
</protein>